<dbReference type="PANTHER" id="PTHR44656:SF7">
    <property type="entry name" value="DEHYDROGENASE_REDUCTASE SDR FAMILY MEMBER 12"/>
    <property type="match status" value="1"/>
</dbReference>
<accession>A0A4Z1DAP1</accession>
<dbReference type="Proteomes" id="UP000298159">
    <property type="component" value="Unassembled WGS sequence"/>
</dbReference>
<comment type="caution">
    <text evidence="1">The sequence shown here is derived from an EMBL/GenBank/DDBJ whole genome shotgun (WGS) entry which is preliminary data.</text>
</comment>
<name>A0A4Z1DAP1_9ACTN</name>
<dbReference type="PRINTS" id="PR00081">
    <property type="entry name" value="GDHRDH"/>
</dbReference>
<dbReference type="InterPro" id="IPR036291">
    <property type="entry name" value="NAD(P)-bd_dom_sf"/>
</dbReference>
<dbReference type="PANTHER" id="PTHR44656">
    <property type="entry name" value="DEHYDROGENASE/REDUCTASE SDR FAMILY MEMBER 12"/>
    <property type="match status" value="1"/>
</dbReference>
<organism evidence="1 2">
    <name type="scientific">Streptomyces bauhiniae</name>
    <dbReference type="NCBI Taxonomy" id="2340725"/>
    <lineage>
        <taxon>Bacteria</taxon>
        <taxon>Bacillati</taxon>
        <taxon>Actinomycetota</taxon>
        <taxon>Actinomycetes</taxon>
        <taxon>Kitasatosporales</taxon>
        <taxon>Streptomycetaceae</taxon>
        <taxon>Streptomyces</taxon>
    </lineage>
</organism>
<evidence type="ECO:0000313" key="1">
    <source>
        <dbReference type="EMBL" id="TGN79084.1"/>
    </source>
</evidence>
<dbReference type="InterPro" id="IPR002347">
    <property type="entry name" value="SDR_fam"/>
</dbReference>
<dbReference type="SUPFAM" id="SSF51735">
    <property type="entry name" value="NAD(P)-binding Rossmann-fold domains"/>
    <property type="match status" value="1"/>
</dbReference>
<evidence type="ECO:0000313" key="2">
    <source>
        <dbReference type="Proteomes" id="UP000298159"/>
    </source>
</evidence>
<protein>
    <submittedName>
        <fullName evidence="1">SDR family NAD(P)-dependent oxidoreductase</fullName>
    </submittedName>
</protein>
<dbReference type="AlphaFoldDB" id="A0A4Z1DAP1"/>
<proteinExistence type="predicted"/>
<dbReference type="Pfam" id="PF00106">
    <property type="entry name" value="adh_short"/>
    <property type="match status" value="1"/>
</dbReference>
<sequence>MSVTSLIDTALDRSVVLGYGWPGLLLRKALPDWPDGPERMDGKVVLVTGAGSGVGLAAAVGFARLGASVRVLGRNQQRAEEAAALTREQAGDDVDVRPVVCDVSSLAALRDFTTRFLEEEDRLDVLVNNAGVMPDERQYSVDGVELTFATHVLAPWVLIEELTPLLVRSAPSVVINVTSGGQYGQQLPAGDPESEETPYSPKKFYARTKRAQVVVTEKWAERLHDQGVHVHSMHPGWADTKGVRQWLPVFRAVTRPIIRSPAQGADTIVWLGTASEATESDGLFWHDRRPRPTTYPLGAGGDSEEVRGELWEYVASLAHGERSA</sequence>
<keyword evidence="2" id="KW-1185">Reference proteome</keyword>
<dbReference type="RefSeq" id="WP_135784436.1">
    <property type="nucleotide sequence ID" value="NZ_SRRT01000002.1"/>
</dbReference>
<reference evidence="1 2" key="1">
    <citation type="submission" date="2019-04" db="EMBL/GenBank/DDBJ databases">
        <title>Streptomyces sp. nov. Bv016 isolated from bark of Buahinia variegata.</title>
        <authorList>
            <person name="Kanchanasin P."/>
            <person name="Tanasupawat S."/>
            <person name="Yuki M."/>
            <person name="Kudo T."/>
        </authorList>
    </citation>
    <scope>NUCLEOTIDE SEQUENCE [LARGE SCALE GENOMIC DNA]</scope>
    <source>
        <strain evidence="1 2">Bv016</strain>
    </source>
</reference>
<dbReference type="GeneID" id="95447018"/>
<dbReference type="InterPro" id="IPR052992">
    <property type="entry name" value="SDR_member_12"/>
</dbReference>
<gene>
    <name evidence="1" type="ORF">E5083_05340</name>
</gene>
<dbReference type="EMBL" id="SRRT01000002">
    <property type="protein sequence ID" value="TGN79084.1"/>
    <property type="molecule type" value="Genomic_DNA"/>
</dbReference>
<dbReference type="Gene3D" id="3.40.50.720">
    <property type="entry name" value="NAD(P)-binding Rossmann-like Domain"/>
    <property type="match status" value="1"/>
</dbReference>